<keyword evidence="7" id="KW-1185">Reference proteome</keyword>
<organism evidence="6 7">
    <name type="scientific">Mesonia sediminis</name>
    <dbReference type="NCBI Taxonomy" id="1703946"/>
    <lineage>
        <taxon>Bacteria</taxon>
        <taxon>Pseudomonadati</taxon>
        <taxon>Bacteroidota</taxon>
        <taxon>Flavobacteriia</taxon>
        <taxon>Flavobacteriales</taxon>
        <taxon>Flavobacteriaceae</taxon>
        <taxon>Mesonia</taxon>
    </lineage>
</organism>
<comment type="caution">
    <text evidence="6">The sequence shown here is derived from an EMBL/GenBank/DDBJ whole genome shotgun (WGS) entry which is preliminary data.</text>
</comment>
<keyword evidence="4" id="KW-0464">Manganese</keyword>
<protein>
    <submittedName>
        <fullName evidence="6">Formimidoylglutamase</fullName>
        <ecNumber evidence="6">3.5.3.8</ecNumber>
    </submittedName>
</protein>
<dbReference type="PROSITE" id="PS51409">
    <property type="entry name" value="ARGINASE_2"/>
    <property type="match status" value="1"/>
</dbReference>
<proteinExistence type="inferred from homology"/>
<evidence type="ECO:0000256" key="1">
    <source>
        <dbReference type="ARBA" id="ARBA00022723"/>
    </source>
</evidence>
<dbReference type="PANTHER" id="PTHR11358">
    <property type="entry name" value="ARGINASE/AGMATINASE"/>
    <property type="match status" value="1"/>
</dbReference>
<evidence type="ECO:0000256" key="5">
    <source>
        <dbReference type="PROSITE-ProRule" id="PRU00742"/>
    </source>
</evidence>
<dbReference type="Gene3D" id="3.40.800.10">
    <property type="entry name" value="Ureohydrolase domain"/>
    <property type="match status" value="1"/>
</dbReference>
<comment type="similarity">
    <text evidence="5">Belongs to the arginase family.</text>
</comment>
<dbReference type="InterPro" id="IPR023696">
    <property type="entry name" value="Ureohydrolase_dom_sf"/>
</dbReference>
<evidence type="ECO:0000256" key="3">
    <source>
        <dbReference type="ARBA" id="ARBA00022808"/>
    </source>
</evidence>
<sequence>MKNFTFFTPTRAQELTKTRVGEVKMGEKLAFVNHFDDLANRPEEFIIIGIPEDIGVRANYGKAGTAAAWEAFLKAFLNIQVNPYNTTKNCLILGEILTKGSMQDAEKTNDPKELGEIVSFNDTTVTQVVQKIIEANKTPIVIGGGHNNAYGIIRGVALGLDQPINVLNIDAHTDLRNTDYRHSGNGFSFASKEGYLDRYAIFGLHQNYTPDYIFEAIKANKQQNYVCYEEIMHLTALDKLVKFKKTADFVRNQFGLEIDCDAVANFASSAATPTGFDMRELRSFVNLAKKQKTHYLHICEAIPDENGQVGKALSYLVSDFIRDE</sequence>
<reference evidence="7" key="1">
    <citation type="journal article" date="2019" name="Int. J. Syst. Evol. Microbiol.">
        <title>The Global Catalogue of Microorganisms (GCM) 10K type strain sequencing project: providing services to taxonomists for standard genome sequencing and annotation.</title>
        <authorList>
            <consortium name="The Broad Institute Genomics Platform"/>
            <consortium name="The Broad Institute Genome Sequencing Center for Infectious Disease"/>
            <person name="Wu L."/>
            <person name="Ma J."/>
        </authorList>
    </citation>
    <scope>NUCLEOTIDE SEQUENCE [LARGE SCALE GENOMIC DNA]</scope>
    <source>
        <strain evidence="7">KCTC 42255</strain>
    </source>
</reference>
<dbReference type="InterPro" id="IPR006035">
    <property type="entry name" value="Ureohydrolase"/>
</dbReference>
<dbReference type="Proteomes" id="UP001597357">
    <property type="component" value="Unassembled WGS sequence"/>
</dbReference>
<evidence type="ECO:0000313" key="7">
    <source>
        <dbReference type="Proteomes" id="UP001597357"/>
    </source>
</evidence>
<keyword evidence="3" id="KW-0369">Histidine metabolism</keyword>
<dbReference type="GO" id="GO:0050415">
    <property type="term" value="F:formimidoylglutamase activity"/>
    <property type="evidence" value="ECO:0007669"/>
    <property type="project" value="UniProtKB-EC"/>
</dbReference>
<dbReference type="EC" id="3.5.3.8" evidence="6"/>
<evidence type="ECO:0000256" key="4">
    <source>
        <dbReference type="ARBA" id="ARBA00023211"/>
    </source>
</evidence>
<name>A0ABW5SBE8_9FLAO</name>
<dbReference type="PANTHER" id="PTHR11358:SF35">
    <property type="entry name" value="FORMIMIDOYLGLUTAMASE"/>
    <property type="match status" value="1"/>
</dbReference>
<evidence type="ECO:0000313" key="6">
    <source>
        <dbReference type="EMBL" id="MFD2697011.1"/>
    </source>
</evidence>
<dbReference type="Pfam" id="PF00491">
    <property type="entry name" value="Arginase"/>
    <property type="match status" value="1"/>
</dbReference>
<gene>
    <name evidence="6" type="ORF">ACFSQ0_03330</name>
</gene>
<dbReference type="CDD" id="cd09988">
    <property type="entry name" value="Formimidoylglutamase"/>
    <property type="match status" value="1"/>
</dbReference>
<dbReference type="EMBL" id="JBHULZ010000023">
    <property type="protein sequence ID" value="MFD2697011.1"/>
    <property type="molecule type" value="Genomic_DNA"/>
</dbReference>
<keyword evidence="1" id="KW-0479">Metal-binding</keyword>
<dbReference type="RefSeq" id="WP_379044087.1">
    <property type="nucleotide sequence ID" value="NZ_JBHULZ010000023.1"/>
</dbReference>
<accession>A0ABW5SBE8</accession>
<keyword evidence="2 6" id="KW-0378">Hydrolase</keyword>
<dbReference type="SUPFAM" id="SSF52768">
    <property type="entry name" value="Arginase/deacetylase"/>
    <property type="match status" value="1"/>
</dbReference>
<evidence type="ECO:0000256" key="2">
    <source>
        <dbReference type="ARBA" id="ARBA00022801"/>
    </source>
</evidence>